<evidence type="ECO:0000313" key="3">
    <source>
        <dbReference type="Proteomes" id="UP000824035"/>
    </source>
</evidence>
<evidence type="ECO:0000313" key="2">
    <source>
        <dbReference type="EMBL" id="HIZ30408.1"/>
    </source>
</evidence>
<organism evidence="2 3">
    <name type="scientific">Candidatus Allofournierella merdipullorum</name>
    <dbReference type="NCBI Taxonomy" id="2838595"/>
    <lineage>
        <taxon>Bacteria</taxon>
        <taxon>Bacillati</taxon>
        <taxon>Bacillota</taxon>
        <taxon>Clostridia</taxon>
        <taxon>Eubacteriales</taxon>
        <taxon>Oscillospiraceae</taxon>
        <taxon>Allofournierella</taxon>
    </lineage>
</organism>
<dbReference type="InterPro" id="IPR029044">
    <property type="entry name" value="Nucleotide-diphossugar_trans"/>
</dbReference>
<dbReference type="SUPFAM" id="SSF53448">
    <property type="entry name" value="Nucleotide-diphospho-sugar transferases"/>
    <property type="match status" value="1"/>
</dbReference>
<dbReference type="Proteomes" id="UP000824035">
    <property type="component" value="Unassembled WGS sequence"/>
</dbReference>
<dbReference type="GO" id="GO:0016758">
    <property type="term" value="F:hexosyltransferase activity"/>
    <property type="evidence" value="ECO:0007669"/>
    <property type="project" value="UniProtKB-ARBA"/>
</dbReference>
<dbReference type="EMBL" id="DXBV01000037">
    <property type="protein sequence ID" value="HIZ30408.1"/>
    <property type="molecule type" value="Genomic_DNA"/>
</dbReference>
<dbReference type="PANTHER" id="PTHR22916">
    <property type="entry name" value="GLYCOSYLTRANSFERASE"/>
    <property type="match status" value="1"/>
</dbReference>
<evidence type="ECO:0000259" key="1">
    <source>
        <dbReference type="Pfam" id="PF00535"/>
    </source>
</evidence>
<feature type="domain" description="Glycosyltransferase 2-like" evidence="1">
    <location>
        <begin position="6"/>
        <end position="168"/>
    </location>
</feature>
<dbReference type="Pfam" id="PF00535">
    <property type="entry name" value="Glycos_transf_2"/>
    <property type="match status" value="1"/>
</dbReference>
<dbReference type="Gene3D" id="3.90.550.10">
    <property type="entry name" value="Spore Coat Polysaccharide Biosynthesis Protein SpsA, Chain A"/>
    <property type="match status" value="1"/>
</dbReference>
<accession>A0A9D2E3Z6</accession>
<proteinExistence type="predicted"/>
<comment type="caution">
    <text evidence="2">The sequence shown here is derived from an EMBL/GenBank/DDBJ whole genome shotgun (WGS) entry which is preliminary data.</text>
</comment>
<dbReference type="CDD" id="cd00761">
    <property type="entry name" value="Glyco_tranf_GTA_type"/>
    <property type="match status" value="1"/>
</dbReference>
<name>A0A9D2E3Z6_9FIRM</name>
<reference evidence="2" key="2">
    <citation type="submission" date="2021-04" db="EMBL/GenBank/DDBJ databases">
        <authorList>
            <person name="Gilroy R."/>
        </authorList>
    </citation>
    <scope>NUCLEOTIDE SEQUENCE</scope>
    <source>
        <strain evidence="2">ChiGjej4B4-18154</strain>
    </source>
</reference>
<dbReference type="PANTHER" id="PTHR22916:SF3">
    <property type="entry name" value="UDP-GLCNAC:BETAGAL BETA-1,3-N-ACETYLGLUCOSAMINYLTRANSFERASE-LIKE PROTEIN 1"/>
    <property type="match status" value="1"/>
</dbReference>
<gene>
    <name evidence="2" type="ORF">H9813_04125</name>
</gene>
<dbReference type="AlphaFoldDB" id="A0A9D2E3Z6"/>
<dbReference type="InterPro" id="IPR001173">
    <property type="entry name" value="Glyco_trans_2-like"/>
</dbReference>
<sequence>MAPKVTIVMPVYKVEQYLPSCIESVRAQTFTDWECILVDDGSPDGCGAICDEAARRDERFRVVHRENGGLSRARNSGMEVARGEYYVFLDSDDAIHPRLLELALKEQASHPQSLITWRFTSDPDLWDQPELDFSDYTTTSYPRQRLLAYFANRTLFNSADNKLYPRDFILEHDLWFDPEAAYHEDYVFFTAFWQAFFRRWPQGDIRQIDLPLYFYNRSNMTSITHTDLWSDPERDFSDYCADQLRQFGEMRDLFAPLDQHPAADLLPIMTAPLNSIAYGLCKVDHPHREICRLWRIPELREISQWHRRHRVHNAYLFFLRLRWAGGLRWWWNVISEKHSHIFYTVYHLGYRNILKP</sequence>
<reference evidence="2" key="1">
    <citation type="journal article" date="2021" name="PeerJ">
        <title>Extensive microbial diversity within the chicken gut microbiome revealed by metagenomics and culture.</title>
        <authorList>
            <person name="Gilroy R."/>
            <person name="Ravi A."/>
            <person name="Getino M."/>
            <person name="Pursley I."/>
            <person name="Horton D.L."/>
            <person name="Alikhan N.F."/>
            <person name="Baker D."/>
            <person name="Gharbi K."/>
            <person name="Hall N."/>
            <person name="Watson M."/>
            <person name="Adriaenssens E.M."/>
            <person name="Foster-Nyarko E."/>
            <person name="Jarju S."/>
            <person name="Secka A."/>
            <person name="Antonio M."/>
            <person name="Oren A."/>
            <person name="Chaudhuri R.R."/>
            <person name="La Ragione R."/>
            <person name="Hildebrand F."/>
            <person name="Pallen M.J."/>
        </authorList>
    </citation>
    <scope>NUCLEOTIDE SEQUENCE</scope>
    <source>
        <strain evidence="2">ChiGjej4B4-18154</strain>
    </source>
</reference>
<protein>
    <submittedName>
        <fullName evidence="2">Glycosyltransferase</fullName>
    </submittedName>
</protein>